<dbReference type="AlphaFoldDB" id="A0A1D6DVU1"/>
<evidence type="ECO:0000256" key="1">
    <source>
        <dbReference type="SAM" id="MobiDB-lite"/>
    </source>
</evidence>
<sequence>MCPLIRSPQAGSLSRLPSGPWACPGPALPVASTRRRRSSCRGARHHRRRRLCCRLRRSGFAAKEQQAREPEAEMLPPAAVKTELVYLGNLVGWHGVCINRHRHRSRTRA</sequence>
<accession>A0A1D6DVU1</accession>
<feature type="region of interest" description="Disordered" evidence="1">
    <location>
        <begin position="27"/>
        <end position="46"/>
    </location>
</feature>
<feature type="compositionally biased region" description="Basic residues" evidence="1">
    <location>
        <begin position="33"/>
        <end position="46"/>
    </location>
</feature>
<evidence type="ECO:0000313" key="2">
    <source>
        <dbReference type="EMBL" id="ONM12853.1"/>
    </source>
</evidence>
<proteinExistence type="predicted"/>
<protein>
    <submittedName>
        <fullName evidence="2">Uncharacterized protein</fullName>
    </submittedName>
</protein>
<dbReference type="EMBL" id="CM007648">
    <property type="protein sequence ID" value="ONM12830.1"/>
    <property type="molecule type" value="Genomic_DNA"/>
</dbReference>
<dbReference type="EMBL" id="CM007648">
    <property type="protein sequence ID" value="ONM12832.1"/>
    <property type="molecule type" value="Genomic_DNA"/>
</dbReference>
<reference evidence="2" key="1">
    <citation type="submission" date="2015-12" db="EMBL/GenBank/DDBJ databases">
        <title>Update maize B73 reference genome by single molecule sequencing technologies.</title>
        <authorList>
            <consortium name="Maize Genome Sequencing Project"/>
            <person name="Ware D."/>
        </authorList>
    </citation>
    <scope>NUCLEOTIDE SEQUENCE [LARGE SCALE GENOMIC DNA]</scope>
    <source>
        <tissue evidence="2">Seedling</tissue>
    </source>
</reference>
<dbReference type="EMBL" id="CM007648">
    <property type="protein sequence ID" value="ONM12853.1"/>
    <property type="molecule type" value="Genomic_DNA"/>
</dbReference>
<gene>
    <name evidence="2" type="ORF">ZEAMMB73_Zm00001d002032</name>
</gene>
<organism evidence="2">
    <name type="scientific">Zea mays</name>
    <name type="common">Maize</name>
    <dbReference type="NCBI Taxonomy" id="4577"/>
    <lineage>
        <taxon>Eukaryota</taxon>
        <taxon>Viridiplantae</taxon>
        <taxon>Streptophyta</taxon>
        <taxon>Embryophyta</taxon>
        <taxon>Tracheophyta</taxon>
        <taxon>Spermatophyta</taxon>
        <taxon>Magnoliopsida</taxon>
        <taxon>Liliopsida</taxon>
        <taxon>Poales</taxon>
        <taxon>Poaceae</taxon>
        <taxon>PACMAD clade</taxon>
        <taxon>Panicoideae</taxon>
        <taxon>Andropogonodae</taxon>
        <taxon>Andropogoneae</taxon>
        <taxon>Tripsacinae</taxon>
        <taxon>Zea</taxon>
    </lineage>
</organism>
<dbReference type="EMBL" id="CM007648">
    <property type="protein sequence ID" value="ONM12834.1"/>
    <property type="molecule type" value="Genomic_DNA"/>
</dbReference>
<dbReference type="EMBL" id="CM007648">
    <property type="protein sequence ID" value="ONM12845.1"/>
    <property type="molecule type" value="Genomic_DNA"/>
</dbReference>
<name>A0A1D6DVU1_MAIZE</name>
<dbReference type="EMBL" id="CM007648">
    <property type="protein sequence ID" value="ONM12858.1"/>
    <property type="molecule type" value="Genomic_DNA"/>
</dbReference>